<dbReference type="EMBL" id="JBBJCI010000128">
    <property type="protein sequence ID" value="KAK7247727.1"/>
    <property type="molecule type" value="Genomic_DNA"/>
</dbReference>
<keyword evidence="2" id="KW-1185">Reference proteome</keyword>
<gene>
    <name evidence="1" type="ORF">SO694_00088117</name>
</gene>
<dbReference type="GO" id="GO:0005302">
    <property type="term" value="F:L-tyrosine transmembrane transporter activity"/>
    <property type="evidence" value="ECO:0007669"/>
    <property type="project" value="TreeGrafter"/>
</dbReference>
<dbReference type="Pfam" id="PF01490">
    <property type="entry name" value="Aa_trans"/>
    <property type="match status" value="1"/>
</dbReference>
<dbReference type="GO" id="GO:0005290">
    <property type="term" value="F:L-histidine transmembrane transporter activity"/>
    <property type="evidence" value="ECO:0007669"/>
    <property type="project" value="TreeGrafter"/>
</dbReference>
<dbReference type="InterPro" id="IPR013057">
    <property type="entry name" value="AA_transpt_TM"/>
</dbReference>
<dbReference type="PANTHER" id="PTHR22950">
    <property type="entry name" value="AMINO ACID TRANSPORTER"/>
    <property type="match status" value="1"/>
</dbReference>
<dbReference type="GO" id="GO:0015194">
    <property type="term" value="F:L-serine transmembrane transporter activity"/>
    <property type="evidence" value="ECO:0007669"/>
    <property type="project" value="TreeGrafter"/>
</dbReference>
<protein>
    <submittedName>
        <fullName evidence="1">Amino acid transmembrane transporter</fullName>
    </submittedName>
</protein>
<dbReference type="GO" id="GO:0005774">
    <property type="term" value="C:vacuolar membrane"/>
    <property type="evidence" value="ECO:0007669"/>
    <property type="project" value="UniProtKB-SubCell"/>
</dbReference>
<evidence type="ECO:0000313" key="1">
    <source>
        <dbReference type="EMBL" id="KAK7247727.1"/>
    </source>
</evidence>
<reference evidence="1 2" key="1">
    <citation type="submission" date="2024-03" db="EMBL/GenBank/DDBJ databases">
        <title>Aureococcus anophagefferens CCMP1851 and Kratosvirus quantuckense: Draft genome of a second virus-susceptible host strain in the model system.</title>
        <authorList>
            <person name="Chase E."/>
            <person name="Truchon A.R."/>
            <person name="Schepens W."/>
            <person name="Wilhelm S.W."/>
        </authorList>
    </citation>
    <scope>NUCLEOTIDE SEQUENCE [LARGE SCALE GENOMIC DNA]</scope>
    <source>
        <strain evidence="1 2">CCMP1851</strain>
    </source>
</reference>
<sequence length="457" mass="48090">MSRLDDPRSQFNINAGEPLLDDYSVRESEQQPEGRATFFSSVANLSNAILGAGLLALPYGFAAAGWVVTIALLVVAGAASAFTMHLLTLVSREVDGPATFFALAKKALPPRSVGLIDVSVVIMCFGLACSYVIVFSTLFPSAIERIVGHETILKAHPVDLLSRQLWVGVGVLTVAPLAFQESFENLQFTSALGVIFVAYGSAMVLVYWAGLWGAASCGDDDELDCARPKRLHKVELDRGFGPLTALSIVIFAFTAHAQVLGIANELKGYTQRKMDAVATCSIGVCGALYVAVGMAGYATFGADVSSDLLESYPGSEEAVVVSRLGFSALVSFSYPLMCKPARDSFLSLVEHGSFGVEAGARLSDAATGPPLRRRYVAGFTLSFLAGTWLVAAVVRDLGVILGLIGATCSTFVAFIIPPLVFVKTHPEPSAKKSAATAVLVSGVLLMPTMVAATFVGA</sequence>
<dbReference type="PANTHER" id="PTHR22950:SF678">
    <property type="entry name" value="VACUOLAR AMINO ACID TRANSPORTER 5-RELATED"/>
    <property type="match status" value="1"/>
</dbReference>
<dbReference type="GO" id="GO:0015189">
    <property type="term" value="F:L-lysine transmembrane transporter activity"/>
    <property type="evidence" value="ECO:0007669"/>
    <property type="project" value="TreeGrafter"/>
</dbReference>
<proteinExistence type="predicted"/>
<dbReference type="GO" id="GO:0005313">
    <property type="term" value="F:L-glutamate transmembrane transporter activity"/>
    <property type="evidence" value="ECO:0007669"/>
    <property type="project" value="TreeGrafter"/>
</dbReference>
<organism evidence="1 2">
    <name type="scientific">Aureococcus anophagefferens</name>
    <name type="common">Harmful bloom alga</name>
    <dbReference type="NCBI Taxonomy" id="44056"/>
    <lineage>
        <taxon>Eukaryota</taxon>
        <taxon>Sar</taxon>
        <taxon>Stramenopiles</taxon>
        <taxon>Ochrophyta</taxon>
        <taxon>Pelagophyceae</taxon>
        <taxon>Pelagomonadales</taxon>
        <taxon>Pelagomonadaceae</taxon>
        <taxon>Aureococcus</taxon>
    </lineage>
</organism>
<name>A0ABR1G3X4_AURAN</name>
<comment type="caution">
    <text evidence="1">The sequence shown here is derived from an EMBL/GenBank/DDBJ whole genome shotgun (WGS) entry which is preliminary data.</text>
</comment>
<dbReference type="Proteomes" id="UP001363151">
    <property type="component" value="Unassembled WGS sequence"/>
</dbReference>
<accession>A0ABR1G3X4</accession>
<evidence type="ECO:0000313" key="2">
    <source>
        <dbReference type="Proteomes" id="UP001363151"/>
    </source>
</evidence>
<keyword evidence="1" id="KW-0472">Membrane</keyword>
<dbReference type="GO" id="GO:0061459">
    <property type="term" value="F:L-arginine transmembrane transporter activity"/>
    <property type="evidence" value="ECO:0007669"/>
    <property type="project" value="TreeGrafter"/>
</dbReference>
<keyword evidence="1" id="KW-0812">Transmembrane</keyword>
<dbReference type="KEGG" id="aaf:AURANDRAFT_19545"/>